<dbReference type="EMBL" id="JABAIM010000002">
    <property type="protein sequence ID" value="NLR75593.1"/>
    <property type="molecule type" value="Genomic_DNA"/>
</dbReference>
<keyword evidence="3" id="KW-1185">Reference proteome</keyword>
<keyword evidence="1" id="KW-0812">Transmembrane</keyword>
<sequence length="150" mass="16420">MSALLASLHHLLLFTLIASLSVEYALLSTPLSLPRANALQRADLMYGLSALGALLVGFSRAGLYEKGMAYYSHSLPFWIKVGAFALAGLLSIRPTQVFLGWRSRTQQGEVPDLDEQQRLRLQRTVALELLLLMVMLVCAALMARGVGYLG</sequence>
<protein>
    <submittedName>
        <fullName evidence="2">DUF2214 family protein</fullName>
    </submittedName>
</protein>
<dbReference type="InterPro" id="IPR018706">
    <property type="entry name" value="DUF2214_membrane"/>
</dbReference>
<dbReference type="AlphaFoldDB" id="A0A847S765"/>
<dbReference type="Pfam" id="PF09980">
    <property type="entry name" value="DUF2214"/>
    <property type="match status" value="1"/>
</dbReference>
<gene>
    <name evidence="2" type="ORF">HF682_10515</name>
</gene>
<feature type="transmembrane region" description="Helical" evidence="1">
    <location>
        <begin position="45"/>
        <end position="63"/>
    </location>
</feature>
<proteinExistence type="predicted"/>
<keyword evidence="1" id="KW-0472">Membrane</keyword>
<accession>A0A847S765</accession>
<dbReference type="Proteomes" id="UP000587991">
    <property type="component" value="Unassembled WGS sequence"/>
</dbReference>
<reference evidence="2 3" key="1">
    <citation type="submission" date="2020-04" db="EMBL/GenBank/DDBJ databases">
        <title>Draft genome of Leeia sp. IMCC25680.</title>
        <authorList>
            <person name="Song J."/>
            <person name="Cho J.-C."/>
        </authorList>
    </citation>
    <scope>NUCLEOTIDE SEQUENCE [LARGE SCALE GENOMIC DNA]</scope>
    <source>
        <strain evidence="2 3">IMCC25680</strain>
    </source>
</reference>
<organism evidence="2 3">
    <name type="scientific">Leeia aquatica</name>
    <dbReference type="NCBI Taxonomy" id="2725557"/>
    <lineage>
        <taxon>Bacteria</taxon>
        <taxon>Pseudomonadati</taxon>
        <taxon>Pseudomonadota</taxon>
        <taxon>Betaproteobacteria</taxon>
        <taxon>Neisseriales</taxon>
        <taxon>Leeiaceae</taxon>
        <taxon>Leeia</taxon>
    </lineage>
</organism>
<keyword evidence="1" id="KW-1133">Transmembrane helix</keyword>
<feature type="transmembrane region" description="Helical" evidence="1">
    <location>
        <begin position="129"/>
        <end position="149"/>
    </location>
</feature>
<dbReference type="RefSeq" id="WP_168877248.1">
    <property type="nucleotide sequence ID" value="NZ_JABAIM010000002.1"/>
</dbReference>
<evidence type="ECO:0000313" key="2">
    <source>
        <dbReference type="EMBL" id="NLR75593.1"/>
    </source>
</evidence>
<comment type="caution">
    <text evidence="2">The sequence shown here is derived from an EMBL/GenBank/DDBJ whole genome shotgun (WGS) entry which is preliminary data.</text>
</comment>
<name>A0A847S765_9NEIS</name>
<evidence type="ECO:0000256" key="1">
    <source>
        <dbReference type="SAM" id="Phobius"/>
    </source>
</evidence>
<evidence type="ECO:0000313" key="3">
    <source>
        <dbReference type="Proteomes" id="UP000587991"/>
    </source>
</evidence>